<dbReference type="PROSITE" id="PS50200">
    <property type="entry name" value="RA"/>
    <property type="match status" value="2"/>
</dbReference>
<dbReference type="InterPro" id="IPR000159">
    <property type="entry name" value="RA_dom"/>
</dbReference>
<sequence>MLKHVHIASCVSSPYSCRAPARDTVSLISTLSSGSTAEQDPLSSRSSSTSSLHDVSLPTKPPKIVVKVYVRALSTDLKYRTLSIGPQTTCKEIVCMLLNKFRMKHRDPNLYCLSLEVWIRKKGLPIRTVMVLDDEARPGELQACHPCEKFGFLSSNPPVCKFVLQMRRGGLVKVFDSCLMTGSMYKSLLVSDKTTTEELIQLLLHCYNSKERPNKFALFEISSTQKYEKRIHPKDYPLLIQRTWPSKEHFAFHLRRNPDCFQKRRGKWDSDSSLCFCLYI</sequence>
<evidence type="ECO:0000256" key="1">
    <source>
        <dbReference type="SAM" id="MobiDB-lite"/>
    </source>
</evidence>
<feature type="region of interest" description="Disordered" evidence="1">
    <location>
        <begin position="32"/>
        <end position="57"/>
    </location>
</feature>
<proteinExistence type="predicted"/>
<feature type="domain" description="Ras-associating" evidence="2">
    <location>
        <begin position="168"/>
        <end position="259"/>
    </location>
</feature>
<dbReference type="CDD" id="cd17043">
    <property type="entry name" value="RA"/>
    <property type="match status" value="1"/>
</dbReference>
<dbReference type="SUPFAM" id="SSF54236">
    <property type="entry name" value="Ubiquitin-like"/>
    <property type="match status" value="2"/>
</dbReference>
<dbReference type="PANTHER" id="PTHR21298:SF2">
    <property type="entry name" value="GH01721P"/>
    <property type="match status" value="1"/>
</dbReference>
<dbReference type="InterPro" id="IPR029071">
    <property type="entry name" value="Ubiquitin-like_domsf"/>
</dbReference>
<reference evidence="4 5" key="1">
    <citation type="submission" date="2025-05" db="UniProtKB">
        <authorList>
            <consortium name="RefSeq"/>
        </authorList>
    </citation>
    <scope>IDENTIFICATION</scope>
    <source>
        <tissue evidence="4 5">Muscle</tissue>
    </source>
</reference>
<dbReference type="Gene3D" id="3.10.20.90">
    <property type="entry name" value="Phosphatidylinositol 3-kinase Catalytic Subunit, Chain A, domain 1"/>
    <property type="match status" value="2"/>
</dbReference>
<dbReference type="SMART" id="SM00314">
    <property type="entry name" value="RA"/>
    <property type="match status" value="2"/>
</dbReference>
<dbReference type="RefSeq" id="XP_022242861.1">
    <property type="nucleotide sequence ID" value="XM_022387153.1"/>
</dbReference>
<dbReference type="PANTHER" id="PTHR21298">
    <property type="entry name" value="GH01721P"/>
    <property type="match status" value="1"/>
</dbReference>
<accession>A0ABM1B651</accession>
<dbReference type="GeneID" id="106460440"/>
<evidence type="ECO:0000259" key="2">
    <source>
        <dbReference type="PROSITE" id="PS50200"/>
    </source>
</evidence>
<evidence type="ECO:0000313" key="3">
    <source>
        <dbReference type="Proteomes" id="UP000694941"/>
    </source>
</evidence>
<evidence type="ECO:0000313" key="5">
    <source>
        <dbReference type="RefSeq" id="XP_022242861.1"/>
    </source>
</evidence>
<dbReference type="Proteomes" id="UP000694941">
    <property type="component" value="Unplaced"/>
</dbReference>
<dbReference type="Pfam" id="PF00788">
    <property type="entry name" value="RA"/>
    <property type="match status" value="2"/>
</dbReference>
<organism evidence="3 4">
    <name type="scientific">Limulus polyphemus</name>
    <name type="common">Atlantic horseshoe crab</name>
    <dbReference type="NCBI Taxonomy" id="6850"/>
    <lineage>
        <taxon>Eukaryota</taxon>
        <taxon>Metazoa</taxon>
        <taxon>Ecdysozoa</taxon>
        <taxon>Arthropoda</taxon>
        <taxon>Chelicerata</taxon>
        <taxon>Merostomata</taxon>
        <taxon>Xiphosura</taxon>
        <taxon>Limulidae</taxon>
        <taxon>Limulus</taxon>
    </lineage>
</organism>
<keyword evidence="3" id="KW-1185">Reference proteome</keyword>
<gene>
    <name evidence="4 5" type="primary">LOC106460440</name>
</gene>
<feature type="domain" description="Ras-associating" evidence="2">
    <location>
        <begin position="62"/>
        <end position="159"/>
    </location>
</feature>
<dbReference type="RefSeq" id="XP_013775590.2">
    <property type="nucleotide sequence ID" value="XM_013920136.2"/>
</dbReference>
<protein>
    <submittedName>
        <fullName evidence="4 5">Uncharacterized protein LOC106460440 isoform X1</fullName>
    </submittedName>
</protein>
<feature type="compositionally biased region" description="Low complexity" evidence="1">
    <location>
        <begin position="42"/>
        <end position="57"/>
    </location>
</feature>
<evidence type="ECO:0000313" key="4">
    <source>
        <dbReference type="RefSeq" id="XP_013775590.2"/>
    </source>
</evidence>
<name>A0ABM1B651_LIMPO</name>